<dbReference type="RefSeq" id="WP_345273273.1">
    <property type="nucleotide sequence ID" value="NZ_BAABJH010000001.1"/>
</dbReference>
<name>A0ABP9F1V3_9FLAO</name>
<organism evidence="2 3">
    <name type="scientific">Flaviramulus aquimarinus</name>
    <dbReference type="NCBI Taxonomy" id="1170456"/>
    <lineage>
        <taxon>Bacteria</taxon>
        <taxon>Pseudomonadati</taxon>
        <taxon>Bacteroidota</taxon>
        <taxon>Flavobacteriia</taxon>
        <taxon>Flavobacteriales</taxon>
        <taxon>Flavobacteriaceae</taxon>
        <taxon>Flaviramulus</taxon>
    </lineage>
</organism>
<comment type="caution">
    <text evidence="2">The sequence shown here is derived from an EMBL/GenBank/DDBJ whole genome shotgun (WGS) entry which is preliminary data.</text>
</comment>
<accession>A0ABP9F1V3</accession>
<keyword evidence="1" id="KW-1133">Transmembrane helix</keyword>
<feature type="transmembrane region" description="Helical" evidence="1">
    <location>
        <begin position="81"/>
        <end position="103"/>
    </location>
</feature>
<feature type="transmembrane region" description="Helical" evidence="1">
    <location>
        <begin position="50"/>
        <end position="69"/>
    </location>
</feature>
<keyword evidence="3" id="KW-1185">Reference proteome</keyword>
<gene>
    <name evidence="2" type="ORF">GCM10023311_13160</name>
</gene>
<sequence>MSYSKIKDFLKSLSSEMDSRVAKYGVVKIIIVIGLFILFNYLVGAYFHDYLIKFYILTFLVVAFFVISLEEGSKIKYLGVWIGSVIGVIFTITMILMFIYGIGESIIDTIYGWFN</sequence>
<protein>
    <submittedName>
        <fullName evidence="2">Uncharacterized protein</fullName>
    </submittedName>
</protein>
<keyword evidence="1" id="KW-0812">Transmembrane</keyword>
<dbReference type="EMBL" id="BAABJH010000001">
    <property type="protein sequence ID" value="GAA4890332.1"/>
    <property type="molecule type" value="Genomic_DNA"/>
</dbReference>
<dbReference type="Proteomes" id="UP001500433">
    <property type="component" value="Unassembled WGS sequence"/>
</dbReference>
<feature type="transmembrane region" description="Helical" evidence="1">
    <location>
        <begin position="21"/>
        <end position="44"/>
    </location>
</feature>
<reference evidence="3" key="1">
    <citation type="journal article" date="2019" name="Int. J. Syst. Evol. Microbiol.">
        <title>The Global Catalogue of Microorganisms (GCM) 10K type strain sequencing project: providing services to taxonomists for standard genome sequencing and annotation.</title>
        <authorList>
            <consortium name="The Broad Institute Genomics Platform"/>
            <consortium name="The Broad Institute Genome Sequencing Center for Infectious Disease"/>
            <person name="Wu L."/>
            <person name="Ma J."/>
        </authorList>
    </citation>
    <scope>NUCLEOTIDE SEQUENCE [LARGE SCALE GENOMIC DNA]</scope>
    <source>
        <strain evidence="3">JCM 18274</strain>
    </source>
</reference>
<evidence type="ECO:0000256" key="1">
    <source>
        <dbReference type="SAM" id="Phobius"/>
    </source>
</evidence>
<evidence type="ECO:0000313" key="2">
    <source>
        <dbReference type="EMBL" id="GAA4890332.1"/>
    </source>
</evidence>
<keyword evidence="1" id="KW-0472">Membrane</keyword>
<evidence type="ECO:0000313" key="3">
    <source>
        <dbReference type="Proteomes" id="UP001500433"/>
    </source>
</evidence>
<proteinExistence type="predicted"/>